<dbReference type="OrthoDB" id="9761733at2"/>
<evidence type="ECO:0000256" key="5">
    <source>
        <dbReference type="ARBA" id="ARBA00022840"/>
    </source>
</evidence>
<gene>
    <name evidence="6 7" type="primary">fhs</name>
    <name evidence="7" type="ORF">UDIV_4190</name>
</gene>
<dbReference type="InterPro" id="IPR000559">
    <property type="entry name" value="Formate_THF_ligase"/>
</dbReference>
<evidence type="ECO:0000256" key="2">
    <source>
        <dbReference type="ARBA" id="ARBA00022563"/>
    </source>
</evidence>
<comment type="caution">
    <text evidence="7">The sequence shown here is derived from an EMBL/GenBank/DDBJ whole genome shotgun (WGS) entry which is preliminary data.</text>
</comment>
<dbReference type="HAMAP" id="MF_01543">
    <property type="entry name" value="FTHFS"/>
    <property type="match status" value="1"/>
</dbReference>
<comment type="catalytic activity">
    <reaction evidence="6">
        <text>(6S)-5,6,7,8-tetrahydrofolate + formate + ATP = (6R)-10-formyltetrahydrofolate + ADP + phosphate</text>
        <dbReference type="Rhea" id="RHEA:20221"/>
        <dbReference type="ChEBI" id="CHEBI:15740"/>
        <dbReference type="ChEBI" id="CHEBI:30616"/>
        <dbReference type="ChEBI" id="CHEBI:43474"/>
        <dbReference type="ChEBI" id="CHEBI:57453"/>
        <dbReference type="ChEBI" id="CHEBI:195366"/>
        <dbReference type="ChEBI" id="CHEBI:456216"/>
        <dbReference type="EC" id="6.3.4.3"/>
    </reaction>
</comment>
<evidence type="ECO:0000313" key="7">
    <source>
        <dbReference type="EMBL" id="KEZ23023.1"/>
    </source>
</evidence>
<keyword evidence="3 6" id="KW-0436">Ligase</keyword>
<dbReference type="GO" id="GO:0035999">
    <property type="term" value="P:tetrahydrofolate interconversion"/>
    <property type="evidence" value="ECO:0007669"/>
    <property type="project" value="UniProtKB-UniRule"/>
</dbReference>
<organism evidence="7 8">
    <name type="scientific">Ureaplasma diversum NCTC 246</name>
    <dbReference type="NCBI Taxonomy" id="1188241"/>
    <lineage>
        <taxon>Bacteria</taxon>
        <taxon>Bacillati</taxon>
        <taxon>Mycoplasmatota</taxon>
        <taxon>Mycoplasmoidales</taxon>
        <taxon>Mycoplasmoidaceae</taxon>
        <taxon>Ureaplasma</taxon>
    </lineage>
</organism>
<dbReference type="GO" id="GO:0005524">
    <property type="term" value="F:ATP binding"/>
    <property type="evidence" value="ECO:0007669"/>
    <property type="project" value="UniProtKB-UniRule"/>
</dbReference>
<accession>A0A084EYI1</accession>
<dbReference type="InterPro" id="IPR020628">
    <property type="entry name" value="Formate_THF_ligase_CS"/>
</dbReference>
<dbReference type="InterPro" id="IPR027417">
    <property type="entry name" value="P-loop_NTPase"/>
</dbReference>
<proteinExistence type="inferred from homology"/>
<dbReference type="SUPFAM" id="SSF52540">
    <property type="entry name" value="P-loop containing nucleoside triphosphate hydrolases"/>
    <property type="match status" value="1"/>
</dbReference>
<evidence type="ECO:0000256" key="3">
    <source>
        <dbReference type="ARBA" id="ARBA00022598"/>
    </source>
</evidence>
<keyword evidence="5 6" id="KW-0067">ATP-binding</keyword>
<comment type="pathway">
    <text evidence="1 6">One-carbon metabolism; tetrahydrofolate interconversion.</text>
</comment>
<dbReference type="Gene3D" id="3.40.50.300">
    <property type="entry name" value="P-loop containing nucleotide triphosphate hydrolases"/>
    <property type="match status" value="1"/>
</dbReference>
<dbReference type="UniPathway" id="UPA00193"/>
<dbReference type="Pfam" id="PF01268">
    <property type="entry name" value="FTHFS"/>
    <property type="match status" value="1"/>
</dbReference>
<dbReference type="Proteomes" id="UP000028537">
    <property type="component" value="Unassembled WGS sequence"/>
</dbReference>
<evidence type="ECO:0000313" key="8">
    <source>
        <dbReference type="Proteomes" id="UP000028537"/>
    </source>
</evidence>
<dbReference type="Gene3D" id="3.10.410.10">
    <property type="entry name" value="Formyltetrahydrofolate synthetase, domain 3"/>
    <property type="match status" value="1"/>
</dbReference>
<dbReference type="PROSITE" id="PS00721">
    <property type="entry name" value="FTHFS_1"/>
    <property type="match status" value="1"/>
</dbReference>
<dbReference type="eggNOG" id="COG2759">
    <property type="taxonomic scope" value="Bacteria"/>
</dbReference>
<comment type="similarity">
    <text evidence="6">Belongs to the formate--tetrahydrofolate ligase family.</text>
</comment>
<protein>
    <recommendedName>
        <fullName evidence="6">Formate--tetrahydrofolate ligase</fullName>
        <ecNumber evidence="6">6.3.4.3</ecNumber>
    </recommendedName>
    <alternativeName>
        <fullName evidence="6">Formyltetrahydrofolate synthetase</fullName>
        <shortName evidence="6">FHS</shortName>
        <shortName evidence="6">FTHFS</shortName>
    </alternativeName>
</protein>
<dbReference type="GO" id="GO:0004329">
    <property type="term" value="F:formate-tetrahydrofolate ligase activity"/>
    <property type="evidence" value="ECO:0007669"/>
    <property type="project" value="UniProtKB-UniRule"/>
</dbReference>
<evidence type="ECO:0000256" key="4">
    <source>
        <dbReference type="ARBA" id="ARBA00022741"/>
    </source>
</evidence>
<keyword evidence="2 6" id="KW-0554">One-carbon metabolism</keyword>
<keyword evidence="4 6" id="KW-0547">Nucleotide-binding</keyword>
<reference evidence="7 8" key="1">
    <citation type="submission" date="2014-02" db="EMBL/GenBank/DDBJ databases">
        <title>Genome sequence of Ureaplasma diversum strain 246.</title>
        <authorList>
            <person name="Sirand-Pugnet P."/>
            <person name="Breton M."/>
            <person name="Dordet-Frisoni E."/>
            <person name="Baranowski E."/>
            <person name="Barre A."/>
            <person name="Couture C."/>
            <person name="Dupuy V."/>
            <person name="Gaurivaud P."/>
            <person name="Jacob D."/>
            <person name="Lemaitre C."/>
            <person name="Manso-Silvan L."/>
            <person name="Nikolski M."/>
            <person name="Nouvel L.-X."/>
            <person name="Poumarat F."/>
            <person name="Tardy F."/>
            <person name="Thebault P."/>
            <person name="Theil S."/>
            <person name="Citti C."/>
            <person name="Thiaucourt F."/>
            <person name="Blanchard A."/>
        </authorList>
    </citation>
    <scope>NUCLEOTIDE SEQUENCE [LARGE SCALE GENOMIC DNA]</scope>
    <source>
        <strain evidence="7 8">NCTC 246</strain>
    </source>
</reference>
<sequence length="520" mass="57967">MKIIEQVIKQHNLSIDEYDLYGSEIAKIKKAKAYNPNTKLIVITAMNPTPAGEGKTTTSIGLVDALNKYGLKTVGALREPSLGPVFGMKGTGSGGGLSYLQPFDKINLHFSGDLHAIACANNLIIAVIENEIYFNSKLNINPEKIFIKRCLDINDRCLREINYQIKNHQIKTGFNITAASDLMALFCLCNDHNDFKNRIAKMIVALDYDNNPITIEQLEITDAIMTILDDALYPNLVRTKEDNPVLVHGGPFANIAHGCNSVIATKTAMGLADCVVTECGFGSDLGLEKFMNIKAASFDLEVDLIGIVISLRSIKYHANADNPNEADQIKLGFSNSLRHFEHLKQYQIPFIAYINVHSQDSEEELVYLESLLDQYQINHARSYAYSYGSSKSEEIATKTKQLLTNNKFKFKPIYDLENDILTKINKVVKKVYLADSYELSALAKEQLANLKTDQMYLCMAKTPYSLSADPNLLNAPVNFTIKIESFEVNYAANMIIAITTTIYRIPGLNKVPAAKNFVMK</sequence>
<feature type="binding site" evidence="6">
    <location>
        <begin position="49"/>
        <end position="56"/>
    </location>
    <ligand>
        <name>ATP</name>
        <dbReference type="ChEBI" id="CHEBI:30616"/>
    </ligand>
</feature>
<dbReference type="RefSeq" id="WP_038102818.1">
    <property type="nucleotide sequence ID" value="NZ_JFDP01000052.1"/>
</dbReference>
<keyword evidence="8" id="KW-1185">Reference proteome</keyword>
<dbReference type="EMBL" id="JFDP01000052">
    <property type="protein sequence ID" value="KEZ23023.1"/>
    <property type="molecule type" value="Genomic_DNA"/>
</dbReference>
<evidence type="ECO:0000256" key="1">
    <source>
        <dbReference type="ARBA" id="ARBA00004777"/>
    </source>
</evidence>
<dbReference type="EC" id="6.3.4.3" evidence="6"/>
<evidence type="ECO:0000256" key="6">
    <source>
        <dbReference type="HAMAP-Rule" id="MF_01543"/>
    </source>
</evidence>
<dbReference type="AlphaFoldDB" id="A0A084EYI1"/>
<dbReference type="Gene3D" id="3.30.1510.10">
    <property type="entry name" value="Domain 2, N(10)-formyltetrahydrofolate synthetase"/>
    <property type="match status" value="1"/>
</dbReference>
<name>A0A084EYI1_9BACT</name>